<feature type="non-terminal residue" evidence="2">
    <location>
        <position position="1"/>
    </location>
</feature>
<dbReference type="STRING" id="157652.A0A371EDJ6"/>
<organism evidence="2 3">
    <name type="scientific">Mucuna pruriens</name>
    <name type="common">Velvet bean</name>
    <name type="synonym">Dolichos pruriens</name>
    <dbReference type="NCBI Taxonomy" id="157652"/>
    <lineage>
        <taxon>Eukaryota</taxon>
        <taxon>Viridiplantae</taxon>
        <taxon>Streptophyta</taxon>
        <taxon>Embryophyta</taxon>
        <taxon>Tracheophyta</taxon>
        <taxon>Spermatophyta</taxon>
        <taxon>Magnoliopsida</taxon>
        <taxon>eudicotyledons</taxon>
        <taxon>Gunneridae</taxon>
        <taxon>Pentapetalae</taxon>
        <taxon>rosids</taxon>
        <taxon>fabids</taxon>
        <taxon>Fabales</taxon>
        <taxon>Fabaceae</taxon>
        <taxon>Papilionoideae</taxon>
        <taxon>50 kb inversion clade</taxon>
        <taxon>NPAAA clade</taxon>
        <taxon>indigoferoid/millettioid clade</taxon>
        <taxon>Phaseoleae</taxon>
        <taxon>Mucuna</taxon>
    </lineage>
</organism>
<dbReference type="EMBL" id="QJKJ01014554">
    <property type="protein sequence ID" value="RDX64103.1"/>
    <property type="molecule type" value="Genomic_DNA"/>
</dbReference>
<dbReference type="Proteomes" id="UP000257109">
    <property type="component" value="Unassembled WGS sequence"/>
</dbReference>
<comment type="caution">
    <text evidence="2">The sequence shown here is derived from an EMBL/GenBank/DDBJ whole genome shotgun (WGS) entry which is preliminary data.</text>
</comment>
<gene>
    <name evidence="2" type="primary">GIP</name>
    <name evidence="2" type="ORF">CR513_57375</name>
</gene>
<feature type="domain" description="Reverse transcriptase Ty1/copia-type" evidence="1">
    <location>
        <begin position="102"/>
        <end position="211"/>
    </location>
</feature>
<dbReference type="OrthoDB" id="411615at2759"/>
<protein>
    <submittedName>
        <fullName evidence="2">Copia protein</fullName>
    </submittedName>
</protein>
<dbReference type="AlphaFoldDB" id="A0A371EDJ6"/>
<accession>A0A371EDJ6</accession>
<proteinExistence type="predicted"/>
<keyword evidence="3" id="KW-1185">Reference proteome</keyword>
<dbReference type="InterPro" id="IPR013103">
    <property type="entry name" value="RVT_2"/>
</dbReference>
<sequence>MKKLNYVSDVTNFVFIPSIFKHVQNVEICESIRSKRITTETNFNPNFITFLVEIEDIDKINEEIIYAYMLEEDPKTYEEAIKSIDSIFWKEAIDNELDSISNYTWELGDLPKGSKTIDSKWILKRKYSLDGSTEKFKGFTQKICIDHQKLLCVLIALATIHNLVIQLMDVKSTFINEDLKEEIYMKQVEGFITSRQEHKVCKLRKSLYGLK</sequence>
<dbReference type="Pfam" id="PF07727">
    <property type="entry name" value="RVT_2"/>
    <property type="match status" value="1"/>
</dbReference>
<evidence type="ECO:0000313" key="3">
    <source>
        <dbReference type="Proteomes" id="UP000257109"/>
    </source>
</evidence>
<name>A0A371EDJ6_MUCPR</name>
<evidence type="ECO:0000259" key="1">
    <source>
        <dbReference type="Pfam" id="PF07727"/>
    </source>
</evidence>
<reference evidence="2" key="1">
    <citation type="submission" date="2018-05" db="EMBL/GenBank/DDBJ databases">
        <title>Draft genome of Mucuna pruriens seed.</title>
        <authorList>
            <person name="Nnadi N.E."/>
            <person name="Vos R."/>
            <person name="Hasami M.H."/>
            <person name="Devisetty U.K."/>
            <person name="Aguiy J.C."/>
        </authorList>
    </citation>
    <scope>NUCLEOTIDE SEQUENCE [LARGE SCALE GENOMIC DNA]</scope>
    <source>
        <strain evidence="2">JCA_2017</strain>
    </source>
</reference>
<evidence type="ECO:0000313" key="2">
    <source>
        <dbReference type="EMBL" id="RDX64103.1"/>
    </source>
</evidence>